<dbReference type="PANTHER" id="PTHR33490">
    <property type="entry name" value="BLR5614 PROTEIN-RELATED"/>
    <property type="match status" value="1"/>
</dbReference>
<gene>
    <name evidence="2" type="ORF">J1M35_18205</name>
</gene>
<evidence type="ECO:0000259" key="1">
    <source>
        <dbReference type="SMART" id="SM00460"/>
    </source>
</evidence>
<name>A0A975CKF3_9BURK</name>
<dbReference type="SMART" id="SM00460">
    <property type="entry name" value="TGc"/>
    <property type="match status" value="1"/>
</dbReference>
<dbReference type="SUPFAM" id="SSF54001">
    <property type="entry name" value="Cysteine proteinases"/>
    <property type="match status" value="1"/>
</dbReference>
<accession>A0A975CKF3</accession>
<dbReference type="InterPro" id="IPR038765">
    <property type="entry name" value="Papain-like_cys_pep_sf"/>
</dbReference>
<feature type="domain" description="Transglutaminase-like" evidence="1">
    <location>
        <begin position="67"/>
        <end position="141"/>
    </location>
</feature>
<dbReference type="InterPro" id="IPR002931">
    <property type="entry name" value="Transglutaminase-like"/>
</dbReference>
<dbReference type="AlphaFoldDB" id="A0A975CKF3"/>
<keyword evidence="3" id="KW-1185">Reference proteome</keyword>
<dbReference type="EMBL" id="CP071796">
    <property type="protein sequence ID" value="QTD47466.1"/>
    <property type="molecule type" value="Genomic_DNA"/>
</dbReference>
<reference evidence="2" key="1">
    <citation type="submission" date="2021-03" db="EMBL/GenBank/DDBJ databases">
        <title>Ottowia sp. 27C isolated from the cloaca of a Giant Asian pond turtle (Heosemys grandis).</title>
        <authorList>
            <person name="Spergser J."/>
            <person name="Busse H.-J."/>
        </authorList>
    </citation>
    <scope>NUCLEOTIDE SEQUENCE</scope>
    <source>
        <strain evidence="2">27C</strain>
    </source>
</reference>
<organism evidence="2 3">
    <name type="scientific">Ottowia testudinis</name>
    <dbReference type="NCBI Taxonomy" id="2816950"/>
    <lineage>
        <taxon>Bacteria</taxon>
        <taxon>Pseudomonadati</taxon>
        <taxon>Pseudomonadota</taxon>
        <taxon>Betaproteobacteria</taxon>
        <taxon>Burkholderiales</taxon>
        <taxon>Comamonadaceae</taxon>
        <taxon>Ottowia</taxon>
    </lineage>
</organism>
<evidence type="ECO:0000313" key="3">
    <source>
        <dbReference type="Proteomes" id="UP000663903"/>
    </source>
</evidence>
<dbReference type="Gene3D" id="3.10.620.30">
    <property type="match status" value="1"/>
</dbReference>
<evidence type="ECO:0000313" key="2">
    <source>
        <dbReference type="EMBL" id="QTD47466.1"/>
    </source>
</evidence>
<dbReference type="Proteomes" id="UP000663903">
    <property type="component" value="Chromosome"/>
</dbReference>
<proteinExistence type="predicted"/>
<sequence>MDTVSLADLIKPTPLLDFGHEAIQSLLARRAWRELETKDRIGAAYNFVKDEIAFGYNESDDLPASRVLSDGMGQCNTKGTLLMALLRALDIPCRFHGFTIHKALQKGAITGIAYSLAPKSIIHSWVEVWFEGRWVNLEGFILDRTYLCALQVRFADHRGAFCGYGAATPDLQSPRIEWQGEDTYIQKDGINADLGIYDSPDAFYAERGTNLSGLKQWLYKHVVRHWMNSNVANIRGK</sequence>
<dbReference type="KEGG" id="otd:J1M35_18205"/>
<protein>
    <submittedName>
        <fullName evidence="2">Transglutaminase family protein</fullName>
    </submittedName>
</protein>
<dbReference type="Pfam" id="PF01841">
    <property type="entry name" value="Transglut_core"/>
    <property type="match status" value="1"/>
</dbReference>